<gene>
    <name evidence="2" type="ORF">SAMN04488512_1342</name>
</gene>
<keyword evidence="3" id="KW-1185">Reference proteome</keyword>
<reference evidence="2 3" key="1">
    <citation type="submission" date="2016-10" db="EMBL/GenBank/DDBJ databases">
        <authorList>
            <person name="Varghese N."/>
            <person name="Submissions S."/>
        </authorList>
    </citation>
    <scope>NUCLEOTIDE SEQUENCE [LARGE SCALE GENOMIC DNA]</scope>
    <source>
        <strain evidence="2 3">DSM 17584</strain>
    </source>
</reference>
<organism evidence="2 3">
    <name type="scientific">Sulfitobacter litoralis</name>
    <dbReference type="NCBI Taxonomy" id="335975"/>
    <lineage>
        <taxon>Bacteria</taxon>
        <taxon>Pseudomonadati</taxon>
        <taxon>Pseudomonadota</taxon>
        <taxon>Alphaproteobacteria</taxon>
        <taxon>Rhodobacterales</taxon>
        <taxon>Roseobacteraceae</taxon>
        <taxon>Sulfitobacter</taxon>
    </lineage>
</organism>
<accession>A0ABY0SZK4</accession>
<dbReference type="EMBL" id="FNJD01000034">
    <property type="protein sequence ID" value="SDP74036.1"/>
    <property type="molecule type" value="Genomic_DNA"/>
</dbReference>
<feature type="region of interest" description="Disordered" evidence="1">
    <location>
        <begin position="61"/>
        <end position="89"/>
    </location>
</feature>
<protein>
    <submittedName>
        <fullName evidence="2">Uncharacterized protein</fullName>
    </submittedName>
</protein>
<evidence type="ECO:0000313" key="2">
    <source>
        <dbReference type="EMBL" id="SDP74036.1"/>
    </source>
</evidence>
<evidence type="ECO:0000256" key="1">
    <source>
        <dbReference type="SAM" id="MobiDB-lite"/>
    </source>
</evidence>
<comment type="caution">
    <text evidence="2">The sequence shown here is derived from an EMBL/GenBank/DDBJ whole genome shotgun (WGS) entry which is preliminary data.</text>
</comment>
<dbReference type="RefSeq" id="WP_093734412.1">
    <property type="nucleotide sequence ID" value="NZ_FNJD01000034.1"/>
</dbReference>
<sequence>MTPVRNTNEEIKAFLDEYAALCAKHGISIRGAGQQLGEMRDFVGGYSAVRHVGDGYSFREYTRGNRKQGPSVISSDELPEGVNFPEALR</sequence>
<evidence type="ECO:0000313" key="3">
    <source>
        <dbReference type="Proteomes" id="UP000198646"/>
    </source>
</evidence>
<name>A0ABY0SZK4_9RHOB</name>
<dbReference type="Proteomes" id="UP000198646">
    <property type="component" value="Unassembled WGS sequence"/>
</dbReference>
<proteinExistence type="predicted"/>